<dbReference type="RefSeq" id="WP_005864505.1">
    <property type="nucleotide sequence ID" value="NZ_JH976487.1"/>
</dbReference>
<protein>
    <submittedName>
        <fullName evidence="1">Uncharacterized protein</fullName>
    </submittedName>
</protein>
<accession>A0AAD2TR39</accession>
<evidence type="ECO:0000313" key="2">
    <source>
        <dbReference type="Proteomes" id="UP000006262"/>
    </source>
</evidence>
<name>A0AAD2TR39_PARDI</name>
<dbReference type="Proteomes" id="UP000006262">
    <property type="component" value="Unassembled WGS sequence"/>
</dbReference>
<dbReference type="EMBL" id="AGZN01000014">
    <property type="protein sequence ID" value="EKN28777.1"/>
    <property type="molecule type" value="Genomic_DNA"/>
</dbReference>
<comment type="caution">
    <text evidence="1">The sequence shown here is derived from an EMBL/GenBank/DDBJ whole genome shotgun (WGS) entry which is preliminary data.</text>
</comment>
<reference evidence="1 2" key="1">
    <citation type="submission" date="2012-02" db="EMBL/GenBank/DDBJ databases">
        <title>The Genome Sequence of Parabacteroides distasonis CL09T03C24.</title>
        <authorList>
            <consortium name="The Broad Institute Genome Sequencing Platform"/>
            <person name="Earl A."/>
            <person name="Ward D."/>
            <person name="Feldgarden M."/>
            <person name="Gevers D."/>
            <person name="Zitomersky N.L."/>
            <person name="Coyne M.J."/>
            <person name="Comstock L.E."/>
            <person name="Young S.K."/>
            <person name="Zeng Q."/>
            <person name="Gargeya S."/>
            <person name="Fitzgerald M."/>
            <person name="Haas B."/>
            <person name="Abouelleil A."/>
            <person name="Alvarado L."/>
            <person name="Arachchi H.M."/>
            <person name="Berlin A."/>
            <person name="Chapman S.B."/>
            <person name="Gearin G."/>
            <person name="Goldberg J."/>
            <person name="Griggs A."/>
            <person name="Gujja S."/>
            <person name="Hansen M."/>
            <person name="Heiman D."/>
            <person name="Howarth C."/>
            <person name="Larimer J."/>
            <person name="Lui A."/>
            <person name="MacDonald P.J.P."/>
            <person name="McCowen C."/>
            <person name="Montmayeur A."/>
            <person name="Murphy C."/>
            <person name="Neiman D."/>
            <person name="Pearson M."/>
            <person name="Priest M."/>
            <person name="Roberts A."/>
            <person name="Saif S."/>
            <person name="Shea T."/>
            <person name="Sisk P."/>
            <person name="Stolte C."/>
            <person name="Sykes S."/>
            <person name="Wortman J."/>
            <person name="Nusbaum C."/>
            <person name="Birren B."/>
        </authorList>
    </citation>
    <scope>NUCLEOTIDE SEQUENCE [LARGE SCALE GENOMIC DNA]</scope>
    <source>
        <strain evidence="1 2">CL09T03C24</strain>
    </source>
</reference>
<sequence length="420" mass="46682">MRRESACTASSLIVSSDYGTLLRNMGWHQEPDVLKNINLTNKQARKSRYGLMGPDPYTDDPHNGVGNVYYGVVETEKFNDPSTFGDQLDDWVTLSKNLAAEKDVVLKRLSKNIRIAVPTKRYIEGDKFEPMPGSKDDALASEIVMNIRAINDFISDTGEKEIKGPNGTEKKTIWSKEELDHANIDINKLKDALTTLKVTIEKSDDLSKVTGKITEIPQETINAIKSKGSNFNKIYEECLETIYSFLKIPRIHCPWEEGIGSQYIIYLGAIDVNNTDLKFKGEKSTPEAQPASDSYEVVLFSARHVARSAYDDDGNLIEVPTINFKEPCLLHSPFTVNPSVTIAVNASSTAPEGIACMGSIAEVTAELWVEEVDTEGNPTGTVKRFTEAYPNGTYTFDWYLGGLGSMSKNFLPNKKTFRSC</sequence>
<evidence type="ECO:0000313" key="1">
    <source>
        <dbReference type="EMBL" id="EKN28777.1"/>
    </source>
</evidence>
<organism evidence="1 2">
    <name type="scientific">Parabacteroides distasonis CL09T03C24</name>
    <dbReference type="NCBI Taxonomy" id="999417"/>
    <lineage>
        <taxon>Bacteria</taxon>
        <taxon>Pseudomonadati</taxon>
        <taxon>Bacteroidota</taxon>
        <taxon>Bacteroidia</taxon>
        <taxon>Bacteroidales</taxon>
        <taxon>Tannerellaceae</taxon>
        <taxon>Parabacteroides</taxon>
    </lineage>
</organism>
<dbReference type="AlphaFoldDB" id="A0AAD2TR39"/>
<proteinExistence type="predicted"/>
<gene>
    <name evidence="1" type="ORF">HMPREF1059_01562</name>
</gene>